<dbReference type="CDD" id="cd13139">
    <property type="entry name" value="MATE_like_14"/>
    <property type="match status" value="1"/>
</dbReference>
<evidence type="ECO:0000256" key="7">
    <source>
        <dbReference type="ARBA" id="ARBA00023065"/>
    </source>
</evidence>
<keyword evidence="6 10" id="KW-1133">Transmembrane helix</keyword>
<evidence type="ECO:0000256" key="3">
    <source>
        <dbReference type="ARBA" id="ARBA00022449"/>
    </source>
</evidence>
<protein>
    <recommendedName>
        <fullName evidence="9">Multidrug-efflux transporter</fullName>
    </recommendedName>
</protein>
<evidence type="ECO:0000256" key="8">
    <source>
        <dbReference type="ARBA" id="ARBA00023136"/>
    </source>
</evidence>
<feature type="transmembrane region" description="Helical" evidence="10">
    <location>
        <begin position="376"/>
        <end position="396"/>
    </location>
</feature>
<feature type="transmembrane region" description="Helical" evidence="10">
    <location>
        <begin position="295"/>
        <end position="315"/>
    </location>
</feature>
<dbReference type="GO" id="GO:0042910">
    <property type="term" value="F:xenobiotic transmembrane transporter activity"/>
    <property type="evidence" value="ECO:0007669"/>
    <property type="project" value="InterPro"/>
</dbReference>
<feature type="transmembrane region" description="Helical" evidence="10">
    <location>
        <begin position="432"/>
        <end position="454"/>
    </location>
</feature>
<dbReference type="PIRSF" id="PIRSF006603">
    <property type="entry name" value="DinF"/>
    <property type="match status" value="1"/>
</dbReference>
<keyword evidence="3" id="KW-0050">Antiport</keyword>
<feature type="transmembrane region" description="Helical" evidence="10">
    <location>
        <begin position="75"/>
        <end position="96"/>
    </location>
</feature>
<evidence type="ECO:0000256" key="4">
    <source>
        <dbReference type="ARBA" id="ARBA00022475"/>
    </source>
</evidence>
<evidence type="ECO:0000313" key="12">
    <source>
        <dbReference type="Proteomes" id="UP000198034"/>
    </source>
</evidence>
<dbReference type="EMBL" id="MTCY01000002">
    <property type="protein sequence ID" value="OWP79524.1"/>
    <property type="molecule type" value="Genomic_DNA"/>
</dbReference>
<dbReference type="PANTHER" id="PTHR43298">
    <property type="entry name" value="MULTIDRUG RESISTANCE PROTEIN NORM-RELATED"/>
    <property type="match status" value="1"/>
</dbReference>
<feature type="transmembrane region" description="Helical" evidence="10">
    <location>
        <begin position="183"/>
        <end position="207"/>
    </location>
</feature>
<comment type="subcellular location">
    <subcellularLocation>
        <location evidence="1">Cell membrane</location>
        <topology evidence="1">Multi-pass membrane protein</topology>
    </subcellularLocation>
</comment>
<evidence type="ECO:0000256" key="5">
    <source>
        <dbReference type="ARBA" id="ARBA00022692"/>
    </source>
</evidence>
<dbReference type="GO" id="GO:0015297">
    <property type="term" value="F:antiporter activity"/>
    <property type="evidence" value="ECO:0007669"/>
    <property type="project" value="UniProtKB-KW"/>
</dbReference>
<feature type="transmembrane region" description="Helical" evidence="10">
    <location>
        <begin position="408"/>
        <end position="426"/>
    </location>
</feature>
<dbReference type="Proteomes" id="UP000198034">
    <property type="component" value="Unassembled WGS sequence"/>
</dbReference>
<feature type="transmembrane region" description="Helical" evidence="10">
    <location>
        <begin position="108"/>
        <end position="130"/>
    </location>
</feature>
<dbReference type="PANTHER" id="PTHR43298:SF2">
    <property type="entry name" value="FMN_FAD EXPORTER YEEO-RELATED"/>
    <property type="match status" value="1"/>
</dbReference>
<dbReference type="GO" id="GO:0005886">
    <property type="term" value="C:plasma membrane"/>
    <property type="evidence" value="ECO:0007669"/>
    <property type="project" value="UniProtKB-SubCell"/>
</dbReference>
<keyword evidence="7" id="KW-0406">Ion transport</keyword>
<dbReference type="NCBIfam" id="TIGR00797">
    <property type="entry name" value="matE"/>
    <property type="match status" value="1"/>
</dbReference>
<dbReference type="InterPro" id="IPR050222">
    <property type="entry name" value="MATE_MdtK"/>
</dbReference>
<dbReference type="InterPro" id="IPR048279">
    <property type="entry name" value="MdtK-like"/>
</dbReference>
<gene>
    <name evidence="11" type="ORF">BWK62_00960</name>
</gene>
<keyword evidence="5 10" id="KW-0812">Transmembrane</keyword>
<dbReference type="OrthoDB" id="9776324at2"/>
<comment type="caution">
    <text evidence="11">The sequence shown here is derived from an EMBL/GenBank/DDBJ whole genome shotgun (WGS) entry which is preliminary data.</text>
</comment>
<dbReference type="InterPro" id="IPR002528">
    <property type="entry name" value="MATE_fam"/>
</dbReference>
<reference evidence="11 12" key="1">
    <citation type="journal article" date="2017" name="Infect. Genet. Evol.">
        <title>Comparative genome analysis of fish pathogen Flavobacterium columnare reveals extensive sequence diversity within the species.</title>
        <authorList>
            <person name="Kayansamruaj P."/>
            <person name="Dong H.T."/>
            <person name="Hirono I."/>
            <person name="Kondo H."/>
            <person name="Senapin S."/>
            <person name="Rodkhum C."/>
        </authorList>
    </citation>
    <scope>NUCLEOTIDE SEQUENCE [LARGE SCALE GENOMIC DNA]</scope>
    <source>
        <strain evidence="11 12">1214</strain>
    </source>
</reference>
<evidence type="ECO:0000313" key="11">
    <source>
        <dbReference type="EMBL" id="OWP79524.1"/>
    </source>
</evidence>
<dbReference type="GO" id="GO:0006811">
    <property type="term" value="P:monoatomic ion transport"/>
    <property type="evidence" value="ECO:0007669"/>
    <property type="project" value="UniProtKB-KW"/>
</dbReference>
<dbReference type="AlphaFoldDB" id="A0A246GDQ1"/>
<keyword evidence="2" id="KW-0813">Transport</keyword>
<evidence type="ECO:0000256" key="2">
    <source>
        <dbReference type="ARBA" id="ARBA00022448"/>
    </source>
</evidence>
<dbReference type="Pfam" id="PF01554">
    <property type="entry name" value="MatE"/>
    <property type="match status" value="2"/>
</dbReference>
<feature type="transmembrane region" description="Helical" evidence="10">
    <location>
        <begin position="29"/>
        <end position="55"/>
    </location>
</feature>
<evidence type="ECO:0000256" key="9">
    <source>
        <dbReference type="ARBA" id="ARBA00031636"/>
    </source>
</evidence>
<evidence type="ECO:0000256" key="10">
    <source>
        <dbReference type="SAM" id="Phobius"/>
    </source>
</evidence>
<keyword evidence="4" id="KW-1003">Cell membrane</keyword>
<accession>A0A246GDQ1</accession>
<name>A0A246GDQ1_9FLAO</name>
<evidence type="ECO:0000256" key="1">
    <source>
        <dbReference type="ARBA" id="ARBA00004651"/>
    </source>
</evidence>
<keyword evidence="8 10" id="KW-0472">Membrane</keyword>
<feature type="transmembrane region" description="Helical" evidence="10">
    <location>
        <begin position="336"/>
        <end position="356"/>
    </location>
</feature>
<organism evidence="11 12">
    <name type="scientific">Flavobacterium columnare</name>
    <dbReference type="NCBI Taxonomy" id="996"/>
    <lineage>
        <taxon>Bacteria</taxon>
        <taxon>Pseudomonadati</taxon>
        <taxon>Bacteroidota</taxon>
        <taxon>Flavobacteriia</taxon>
        <taxon>Flavobacteriales</taxon>
        <taxon>Flavobacteriaceae</taxon>
        <taxon>Flavobacterium</taxon>
    </lineage>
</organism>
<feature type="transmembrane region" description="Helical" evidence="10">
    <location>
        <begin position="252"/>
        <end position="275"/>
    </location>
</feature>
<feature type="transmembrane region" description="Helical" evidence="10">
    <location>
        <begin position="150"/>
        <end position="171"/>
    </location>
</feature>
<sequence>MVKDIKAKFKFLKHNDVVDFNTIGIKEGIWLLAIPMILELILESVFSLVDLYFVGHLPNSQLAIQIIGFTESINTIIYSIAVGFSVAISALISISIGQKKVDNTGKIIIQALIIASIISLIISTLGYFYAPAIFTSLNVSQEAINYGISYPKIIFSNSLFILLLFLINGIFRGIGNPLLAMKSLWIANGFNLLLCPLLINGWIFIPALGIEGAAWATVSGRAIGVLYQLYCIRKIRNSIGFQKKRFELDFPIIKSIISIATPGIFQYILASLSWIYLAQLIAKNGGEYGSAGFQIAVRVMLFFILPIWGLSNAVATLTGQYLGAHHLTRIKVLTKIVLKYTLFLCLGITLINLFFAENISLFFTNDIQTIIRAKEAMKIISLGYIAYGVSMIFNNLFNGAGNTQIPTLVNFLGFWIFQIPFAYYLIEFQKQEYIYAIWLVPITETILCFLYFTLWKKLPQRSSVISANDN</sequence>
<evidence type="ECO:0000256" key="6">
    <source>
        <dbReference type="ARBA" id="ARBA00022989"/>
    </source>
</evidence>
<proteinExistence type="predicted"/>